<proteinExistence type="predicted"/>
<organism evidence="1 2">
    <name type="scientific">Gossypium arboreum</name>
    <name type="common">Tree cotton</name>
    <name type="synonym">Gossypium nanking</name>
    <dbReference type="NCBI Taxonomy" id="29729"/>
    <lineage>
        <taxon>Eukaryota</taxon>
        <taxon>Viridiplantae</taxon>
        <taxon>Streptophyta</taxon>
        <taxon>Embryophyta</taxon>
        <taxon>Tracheophyta</taxon>
        <taxon>Spermatophyta</taxon>
        <taxon>Magnoliopsida</taxon>
        <taxon>eudicotyledons</taxon>
        <taxon>Gunneridae</taxon>
        <taxon>Pentapetalae</taxon>
        <taxon>rosids</taxon>
        <taxon>malvids</taxon>
        <taxon>Malvales</taxon>
        <taxon>Malvaceae</taxon>
        <taxon>Malvoideae</taxon>
        <taxon>Gossypium</taxon>
    </lineage>
</organism>
<evidence type="ECO:0000313" key="1">
    <source>
        <dbReference type="EMBL" id="KHG19286.1"/>
    </source>
</evidence>
<evidence type="ECO:0000313" key="2">
    <source>
        <dbReference type="Proteomes" id="UP000032142"/>
    </source>
</evidence>
<keyword evidence="2" id="KW-1185">Reference proteome</keyword>
<dbReference type="Proteomes" id="UP000032142">
    <property type="component" value="Unassembled WGS sequence"/>
</dbReference>
<dbReference type="EMBL" id="KN412689">
    <property type="protein sequence ID" value="KHG19286.1"/>
    <property type="molecule type" value="Genomic_DNA"/>
</dbReference>
<sequence>MLEIYLDLRSAGCVLEIYPGLKFRRLCGSDWTRVLNLAGLTLMIRVRL</sequence>
<reference evidence="2" key="1">
    <citation type="submission" date="2014-09" db="EMBL/GenBank/DDBJ databases">
        <authorList>
            <person name="Mudge J."/>
            <person name="Ramaraj T."/>
            <person name="Lindquist I.E."/>
            <person name="Bharti A.K."/>
            <person name="Sundararajan A."/>
            <person name="Cameron C.T."/>
            <person name="Woodward J.E."/>
            <person name="May G.D."/>
            <person name="Brubaker C."/>
            <person name="Broadhvest J."/>
            <person name="Wilkins T.A."/>
        </authorList>
    </citation>
    <scope>NUCLEOTIDE SEQUENCE</scope>
    <source>
        <strain evidence="2">cv. AKA8401</strain>
    </source>
</reference>
<protein>
    <submittedName>
        <fullName evidence="1">Uncharacterized protein</fullName>
    </submittedName>
</protein>
<dbReference type="AlphaFoldDB" id="A0A0B0P7I8"/>
<name>A0A0B0P7I8_GOSAR</name>
<gene>
    <name evidence="1" type="ORF">F383_25976</name>
</gene>
<accession>A0A0B0P7I8</accession>